<evidence type="ECO:0008006" key="3">
    <source>
        <dbReference type="Google" id="ProtNLM"/>
    </source>
</evidence>
<organism evidence="1 2">
    <name type="scientific">Streptomyces aidingensis</name>
    <dbReference type="NCBI Taxonomy" id="910347"/>
    <lineage>
        <taxon>Bacteria</taxon>
        <taxon>Bacillati</taxon>
        <taxon>Actinomycetota</taxon>
        <taxon>Actinomycetes</taxon>
        <taxon>Kitasatosporales</taxon>
        <taxon>Streptomycetaceae</taxon>
        <taxon>Streptomyces</taxon>
    </lineage>
</organism>
<proteinExistence type="predicted"/>
<evidence type="ECO:0000313" key="1">
    <source>
        <dbReference type="EMBL" id="SFC78604.1"/>
    </source>
</evidence>
<name>A0A1I1LZR6_9ACTN</name>
<sequence length="84" mass="9332">MAAVNSPANKADGDPEVICSARGCRAAAVWVLAWNNPKLHTSERRKTWVACEEHREHLAQFLGMRGFLKDVVPLAQWRAAHPEG</sequence>
<dbReference type="AlphaFoldDB" id="A0A1I1LZR6"/>
<dbReference type="STRING" id="910347.SAMN05421773_10635"/>
<dbReference type="EMBL" id="FOLM01000006">
    <property type="protein sequence ID" value="SFC78604.1"/>
    <property type="molecule type" value="Genomic_DNA"/>
</dbReference>
<dbReference type="OrthoDB" id="5193525at2"/>
<protein>
    <recommendedName>
        <fullName evidence="3">Acetone carboxylase</fullName>
    </recommendedName>
</protein>
<accession>A0A1I1LZR6</accession>
<gene>
    <name evidence="1" type="ORF">SAMN05421773_10635</name>
</gene>
<evidence type="ECO:0000313" key="2">
    <source>
        <dbReference type="Proteomes" id="UP000199207"/>
    </source>
</evidence>
<dbReference type="Proteomes" id="UP000199207">
    <property type="component" value="Unassembled WGS sequence"/>
</dbReference>
<reference evidence="1 2" key="1">
    <citation type="submission" date="2016-10" db="EMBL/GenBank/DDBJ databases">
        <authorList>
            <person name="de Groot N.N."/>
        </authorList>
    </citation>
    <scope>NUCLEOTIDE SEQUENCE [LARGE SCALE GENOMIC DNA]</scope>
    <source>
        <strain evidence="1 2">CGMCC 4.5739</strain>
    </source>
</reference>
<keyword evidence="2" id="KW-1185">Reference proteome</keyword>